<feature type="region of interest" description="Disordered" evidence="1">
    <location>
        <begin position="687"/>
        <end position="714"/>
    </location>
</feature>
<dbReference type="GeneID" id="37225713"/>
<protein>
    <submittedName>
        <fullName evidence="3">Telomere length regulation protein Elg1</fullName>
    </submittedName>
</protein>
<dbReference type="OrthoDB" id="10064318at2759"/>
<dbReference type="SUPFAM" id="SSF52540">
    <property type="entry name" value="P-loop containing nucleoside triphosphate hydrolases"/>
    <property type="match status" value="1"/>
</dbReference>
<evidence type="ECO:0000259" key="2">
    <source>
        <dbReference type="SMART" id="SM00382"/>
    </source>
</evidence>
<dbReference type="RefSeq" id="XP_025576584.1">
    <property type="nucleotide sequence ID" value="XM_025720848.1"/>
</dbReference>
<dbReference type="GO" id="GO:0003677">
    <property type="term" value="F:DNA binding"/>
    <property type="evidence" value="ECO:0007669"/>
    <property type="project" value="TreeGrafter"/>
</dbReference>
<dbReference type="InterPro" id="IPR003593">
    <property type="entry name" value="AAA+_ATPase"/>
</dbReference>
<dbReference type="Gene3D" id="3.40.50.300">
    <property type="entry name" value="P-loop containing nucleotide triphosphate hydrolases"/>
    <property type="match status" value="1"/>
</dbReference>
<dbReference type="GO" id="GO:0005524">
    <property type="term" value="F:ATP binding"/>
    <property type="evidence" value="ECO:0007669"/>
    <property type="project" value="InterPro"/>
</dbReference>
<feature type="region of interest" description="Disordered" evidence="1">
    <location>
        <begin position="249"/>
        <end position="277"/>
    </location>
</feature>
<reference evidence="3 4" key="1">
    <citation type="submission" date="2018-02" db="EMBL/GenBank/DDBJ databases">
        <title>The genomes of Aspergillus section Nigri reveals drivers in fungal speciation.</title>
        <authorList>
            <consortium name="DOE Joint Genome Institute"/>
            <person name="Vesth T.C."/>
            <person name="Nybo J."/>
            <person name="Theobald S."/>
            <person name="Brandl J."/>
            <person name="Frisvad J.C."/>
            <person name="Nielsen K.F."/>
            <person name="Lyhne E.K."/>
            <person name="Kogle M.E."/>
            <person name="Kuo A."/>
            <person name="Riley R."/>
            <person name="Clum A."/>
            <person name="Nolan M."/>
            <person name="Lipzen A."/>
            <person name="Salamov A."/>
            <person name="Henrissat B."/>
            <person name="Wiebenga A."/>
            <person name="De vries R.P."/>
            <person name="Grigoriev I.V."/>
            <person name="Mortensen U.H."/>
            <person name="Andersen M.R."/>
            <person name="Baker S.E."/>
        </authorList>
    </citation>
    <scope>NUCLEOTIDE SEQUENCE [LARGE SCALE GENOMIC DNA]</scope>
    <source>
        <strain evidence="3 4">CBS 121593</strain>
    </source>
</reference>
<feature type="compositionally biased region" description="Polar residues" evidence="1">
    <location>
        <begin position="313"/>
        <end position="342"/>
    </location>
</feature>
<name>A0A395H2Z3_9EURO</name>
<gene>
    <name evidence="3" type="ORF">BO80DRAFT_43396</name>
</gene>
<dbReference type="SMART" id="SM00382">
    <property type="entry name" value="AAA"/>
    <property type="match status" value="1"/>
</dbReference>
<evidence type="ECO:0000313" key="3">
    <source>
        <dbReference type="EMBL" id="RAL02257.1"/>
    </source>
</evidence>
<dbReference type="GO" id="GO:0005634">
    <property type="term" value="C:nucleus"/>
    <property type="evidence" value="ECO:0007669"/>
    <property type="project" value="TreeGrafter"/>
</dbReference>
<dbReference type="InterPro" id="IPR027417">
    <property type="entry name" value="P-loop_NTPase"/>
</dbReference>
<dbReference type="STRING" id="1448316.A0A395H2Z3"/>
<dbReference type="InterPro" id="IPR003959">
    <property type="entry name" value="ATPase_AAA_core"/>
</dbReference>
<dbReference type="AlphaFoldDB" id="A0A395H2Z3"/>
<dbReference type="Pfam" id="PF00004">
    <property type="entry name" value="AAA"/>
    <property type="match status" value="1"/>
</dbReference>
<sequence>MTMGQGEPRAIHPFFRRELAVSTGPIAQPPVTHHFPQGSDLLHQPPSTSHAPALSSSPEPSAPSVATLDHDPNSTRRKRRKTDRDGPLDAAPGQGSVGDHVVSKNTRSHAREATPGVKVPASTPRNASGSPEPHAGIESGAPSAQGSIAPLTTPEPDRQAIAPPGAAQEQATKRRSPRQKVIKLNPNGKLLSSPVTNKVEDKSARKKAGKRNKADAQRPASSESKLVIIKYGKQGDGRIRVGRLIDGILNGQKKHGSPNQTPLPPAPAPSTVRQQPVKPTHPFFMKKATCKLDTPAAQSQEPKPPPSQAAAGTESTARSLLSRGTCSTGTITPSSTASTSFIQRRSKFPEPIQPLWPPRDLVHVRGITECPSVQGDKAGSSVDWDRRKAKMAAVSISDNESVLSQLIRKYSSEPPHRPRIPSRHAASGKVIQTAVVRQLWATSDDKKSLAGSCHPALTKLHSLLPDSMTAFDRGEFDTLNWTQKYAPQSAQQVLQTTKEAYMLRDWLQYLMVSTVDTGKSSKKDDKVKKNSEERKRKKRKKENLDGFIVSSEDEALALDPVDDSDDELAGDVTTKRTVIRSGDFLLSSKSGAEKSRVSNVILLSGPSGCGKTASVYAVAKELDFEVFEINPGNRRSARDIVDRVGDMTRNHLVHNPNPGEVPAADLQDDEPVDQKQNKLVGFFKSRAAEESTRNTRTHAKSASQETDSKRPRHQKQSLILLEEADVLFEEDKQFWSGVLTLINQSKRPIVITCNDESLIPVQDIWFHAILRYRAPPVDLAIDYILLLAANEGHMLKRNAVEDLYACTGKDLRRTIMELGFWCQMAVGSKKSGLDWIIDRWPEGSDVDKTGGQLRVLSLNTYEPYMGWFGRDMLMCDELDAAIESQQECLTWWQLSMQESESMADSRPDSSRLRLKPDPAMSNLERLDQLQQASEWTDMRGVLDLLCRPCSVNPDLDITDISAPPIPEKQRMNYTEGYTLLDTALMPNYAQTPTAIACTFEVLLERTFRPAGGQDSETMRAAQVLDSVARSKATNTAQTGLLSAFAPLMRADNVFPAPTGRLAPSFENGLGPITEDLGPYIRGIMAYDVRLAQYRHRLTGGVSEEQSNTKRARQTRASRAALEGGSKAHTRKERWFPTDTNPSLILATGQPEWQEILVQQGYFVVPSGGESMESSCHIPLA</sequence>
<evidence type="ECO:0000256" key="1">
    <source>
        <dbReference type="SAM" id="MobiDB-lite"/>
    </source>
</evidence>
<feature type="region of interest" description="Disordered" evidence="1">
    <location>
        <begin position="294"/>
        <end position="342"/>
    </location>
</feature>
<dbReference type="PANTHER" id="PTHR23389:SF21">
    <property type="entry name" value="ATPASE FAMILY AAA DOMAIN-CONTAINING PROTEIN 5"/>
    <property type="match status" value="1"/>
</dbReference>
<evidence type="ECO:0000313" key="4">
    <source>
        <dbReference type="Proteomes" id="UP000249402"/>
    </source>
</evidence>
<feature type="region of interest" description="Disordered" evidence="1">
    <location>
        <begin position="518"/>
        <end position="541"/>
    </location>
</feature>
<dbReference type="GO" id="GO:0016887">
    <property type="term" value="F:ATP hydrolysis activity"/>
    <property type="evidence" value="ECO:0007669"/>
    <property type="project" value="InterPro"/>
</dbReference>
<feature type="region of interest" description="Disordered" evidence="1">
    <location>
        <begin position="1101"/>
        <end position="1128"/>
    </location>
</feature>
<proteinExistence type="predicted"/>
<dbReference type="EMBL" id="KZ824432">
    <property type="protein sequence ID" value="RAL02257.1"/>
    <property type="molecule type" value="Genomic_DNA"/>
</dbReference>
<dbReference type="VEuPathDB" id="FungiDB:BO80DRAFT_43396"/>
<keyword evidence="4" id="KW-1185">Reference proteome</keyword>
<feature type="domain" description="AAA+ ATPase" evidence="2">
    <location>
        <begin position="597"/>
        <end position="785"/>
    </location>
</feature>
<feature type="compositionally biased region" description="Basic and acidic residues" evidence="1">
    <location>
        <begin position="519"/>
        <end position="534"/>
    </location>
</feature>
<feature type="region of interest" description="Disordered" evidence="1">
    <location>
        <begin position="26"/>
        <end position="226"/>
    </location>
</feature>
<organism evidence="3 4">
    <name type="scientific">Aspergillus ibericus CBS 121593</name>
    <dbReference type="NCBI Taxonomy" id="1448316"/>
    <lineage>
        <taxon>Eukaryota</taxon>
        <taxon>Fungi</taxon>
        <taxon>Dikarya</taxon>
        <taxon>Ascomycota</taxon>
        <taxon>Pezizomycotina</taxon>
        <taxon>Eurotiomycetes</taxon>
        <taxon>Eurotiomycetidae</taxon>
        <taxon>Eurotiales</taxon>
        <taxon>Aspergillaceae</taxon>
        <taxon>Aspergillus</taxon>
        <taxon>Aspergillus subgen. Circumdati</taxon>
    </lineage>
</organism>
<dbReference type="PANTHER" id="PTHR23389">
    <property type="entry name" value="CHROMOSOME TRANSMISSION FIDELITY FACTOR 18"/>
    <property type="match status" value="1"/>
</dbReference>
<feature type="compositionally biased region" description="Low complexity" evidence="1">
    <location>
        <begin position="49"/>
        <end position="66"/>
    </location>
</feature>
<accession>A0A395H2Z3</accession>
<dbReference type="Proteomes" id="UP000249402">
    <property type="component" value="Unassembled WGS sequence"/>
</dbReference>